<name>A0A9D2MG47_9FIRM</name>
<feature type="binding site" evidence="2">
    <location>
        <position position="125"/>
    </location>
    <ligand>
        <name>a divalent metal cation</name>
        <dbReference type="ChEBI" id="CHEBI:60240"/>
        <label>2</label>
    </ligand>
</feature>
<dbReference type="InterPro" id="IPR032466">
    <property type="entry name" value="Metal_Hydrolase"/>
</dbReference>
<dbReference type="PANTHER" id="PTHR46124">
    <property type="entry name" value="D-AMINOACYL-TRNA DEACYLASE"/>
    <property type="match status" value="1"/>
</dbReference>
<dbReference type="PIRSF" id="PIRSF005902">
    <property type="entry name" value="DNase_TatD"/>
    <property type="match status" value="1"/>
</dbReference>
<dbReference type="PANTHER" id="PTHR46124:SF2">
    <property type="entry name" value="D-AMINOACYL-TRNA DEACYLASE"/>
    <property type="match status" value="1"/>
</dbReference>
<dbReference type="GO" id="GO:0016788">
    <property type="term" value="F:hydrolase activity, acting on ester bonds"/>
    <property type="evidence" value="ECO:0007669"/>
    <property type="project" value="InterPro"/>
</dbReference>
<feature type="binding site" evidence="2">
    <location>
        <position position="148"/>
    </location>
    <ligand>
        <name>a divalent metal cation</name>
        <dbReference type="ChEBI" id="CHEBI:60240"/>
        <label>2</label>
    </ligand>
</feature>
<dbReference type="AlphaFoldDB" id="A0A9D2MG47"/>
<keyword evidence="2" id="KW-0479">Metal-binding</keyword>
<sequence>MTCLIDTHFHIDYYPNYKELYDYINESKQYTLCMTNSPGIYNSCCNILGESKYIKFAMGFHPKSKKLTIRDFNQFITMSIKTNYFGEIGLDFSNSEKYVPKEKQLLYFDEIVKFASEYNKLMSIHLRRSEDYAIDILNKHRPQKAIIHWFNGSKKQLEALVSLNCYFSINANMIKKSNDIIKLVPQNKILVESDGPFSKVKDKKYYPQMLQLVYDEIATEFKIDNFTNIVYKNFNKILRL</sequence>
<feature type="binding site" evidence="2">
    <location>
        <position position="10"/>
    </location>
    <ligand>
        <name>a divalent metal cation</name>
        <dbReference type="ChEBI" id="CHEBI:60240"/>
        <label>1</label>
    </ligand>
</feature>
<dbReference type="Proteomes" id="UP000823877">
    <property type="component" value="Unassembled WGS sequence"/>
</dbReference>
<gene>
    <name evidence="3" type="ORF">IAA37_00575</name>
</gene>
<feature type="binding site" evidence="2">
    <location>
        <position position="194"/>
    </location>
    <ligand>
        <name>a divalent metal cation</name>
        <dbReference type="ChEBI" id="CHEBI:60240"/>
        <label>1</label>
    </ligand>
</feature>
<dbReference type="PROSITE" id="PS01137">
    <property type="entry name" value="TATD_1"/>
    <property type="match status" value="1"/>
</dbReference>
<keyword evidence="1 3" id="KW-0378">Hydrolase</keyword>
<comment type="caution">
    <text evidence="3">The sequence shown here is derived from an EMBL/GenBank/DDBJ whole genome shotgun (WGS) entry which is preliminary data.</text>
</comment>
<dbReference type="Gene3D" id="3.20.20.140">
    <property type="entry name" value="Metal-dependent hydrolases"/>
    <property type="match status" value="1"/>
</dbReference>
<proteinExistence type="predicted"/>
<dbReference type="InterPro" id="IPR001130">
    <property type="entry name" value="TatD-like"/>
</dbReference>
<evidence type="ECO:0000256" key="1">
    <source>
        <dbReference type="ARBA" id="ARBA00022801"/>
    </source>
</evidence>
<dbReference type="GO" id="GO:0046872">
    <property type="term" value="F:metal ion binding"/>
    <property type="evidence" value="ECO:0007669"/>
    <property type="project" value="UniProtKB-KW"/>
</dbReference>
<feature type="binding site" evidence="2">
    <location>
        <position position="8"/>
    </location>
    <ligand>
        <name>a divalent metal cation</name>
        <dbReference type="ChEBI" id="CHEBI:60240"/>
        <label>1</label>
    </ligand>
</feature>
<organism evidence="3 4">
    <name type="scientific">Candidatus Eubacterium faecale</name>
    <dbReference type="NCBI Taxonomy" id="2838568"/>
    <lineage>
        <taxon>Bacteria</taxon>
        <taxon>Bacillati</taxon>
        <taxon>Bacillota</taxon>
        <taxon>Clostridia</taxon>
        <taxon>Eubacteriales</taxon>
        <taxon>Eubacteriaceae</taxon>
        <taxon>Eubacterium</taxon>
    </lineage>
</organism>
<dbReference type="SUPFAM" id="SSF51556">
    <property type="entry name" value="Metallo-dependent hydrolases"/>
    <property type="match status" value="1"/>
</dbReference>
<reference evidence="3" key="1">
    <citation type="journal article" date="2021" name="PeerJ">
        <title>Extensive microbial diversity within the chicken gut microbiome revealed by metagenomics and culture.</title>
        <authorList>
            <person name="Gilroy R."/>
            <person name="Ravi A."/>
            <person name="Getino M."/>
            <person name="Pursley I."/>
            <person name="Horton D.L."/>
            <person name="Alikhan N.F."/>
            <person name="Baker D."/>
            <person name="Gharbi K."/>
            <person name="Hall N."/>
            <person name="Watson M."/>
            <person name="Adriaenssens E.M."/>
            <person name="Foster-Nyarko E."/>
            <person name="Jarju S."/>
            <person name="Secka A."/>
            <person name="Antonio M."/>
            <person name="Oren A."/>
            <person name="Chaudhuri R.R."/>
            <person name="La Ragione R."/>
            <person name="Hildebrand F."/>
            <person name="Pallen M.J."/>
        </authorList>
    </citation>
    <scope>NUCLEOTIDE SEQUENCE</scope>
    <source>
        <strain evidence="3">CHK188-16595</strain>
    </source>
</reference>
<dbReference type="EMBL" id="DWXN01000002">
    <property type="protein sequence ID" value="HJB74155.1"/>
    <property type="molecule type" value="Genomic_DNA"/>
</dbReference>
<reference evidence="3" key="2">
    <citation type="submission" date="2021-04" db="EMBL/GenBank/DDBJ databases">
        <authorList>
            <person name="Gilroy R."/>
        </authorList>
    </citation>
    <scope>NUCLEOTIDE SEQUENCE</scope>
    <source>
        <strain evidence="3">CHK188-16595</strain>
    </source>
</reference>
<evidence type="ECO:0000313" key="3">
    <source>
        <dbReference type="EMBL" id="HJB74155.1"/>
    </source>
</evidence>
<evidence type="ECO:0000256" key="2">
    <source>
        <dbReference type="PIRSR" id="PIRSR005902-1"/>
    </source>
</evidence>
<feature type="binding site" evidence="2">
    <location>
        <position position="87"/>
    </location>
    <ligand>
        <name>a divalent metal cation</name>
        <dbReference type="ChEBI" id="CHEBI:60240"/>
        <label>1</label>
    </ligand>
</feature>
<dbReference type="Pfam" id="PF01026">
    <property type="entry name" value="TatD_DNase"/>
    <property type="match status" value="1"/>
</dbReference>
<evidence type="ECO:0000313" key="4">
    <source>
        <dbReference type="Proteomes" id="UP000823877"/>
    </source>
</evidence>
<protein>
    <submittedName>
        <fullName evidence="3">TatD family hydrolase</fullName>
    </submittedName>
</protein>
<accession>A0A9D2MG47</accession>
<dbReference type="InterPro" id="IPR018228">
    <property type="entry name" value="DNase_TatD-rel_CS"/>
</dbReference>